<dbReference type="EMBL" id="CADDAV010000033">
    <property type="protein sequence ID" value="CAB0623430.1"/>
    <property type="molecule type" value="Genomic_DNA"/>
</dbReference>
<gene>
    <name evidence="2" type="ORF">CIP107547_02415</name>
</gene>
<evidence type="ECO:0000313" key="2">
    <source>
        <dbReference type="EMBL" id="CAB0623430.1"/>
    </source>
</evidence>
<dbReference type="InterPro" id="IPR050900">
    <property type="entry name" value="Transposase_IS3/IS150/IS904"/>
</dbReference>
<dbReference type="PANTHER" id="PTHR46889">
    <property type="entry name" value="TRANSPOSASE INSF FOR INSERTION SEQUENCE IS3B-RELATED"/>
    <property type="match status" value="1"/>
</dbReference>
<reference evidence="2 3" key="1">
    <citation type="submission" date="2020-02" db="EMBL/GenBank/DDBJ databases">
        <authorList>
            <person name="Brisse S."/>
        </authorList>
    </citation>
    <scope>NUCLEOTIDE SEQUENCE [LARGE SCALE GENOMIC DNA]</scope>
    <source>
        <strain evidence="2">CIP107547</strain>
    </source>
</reference>
<dbReference type="GO" id="GO:0003676">
    <property type="term" value="F:nucleic acid binding"/>
    <property type="evidence" value="ECO:0007669"/>
    <property type="project" value="InterPro"/>
</dbReference>
<dbReference type="Gene3D" id="3.30.420.10">
    <property type="entry name" value="Ribonuclease H-like superfamily/Ribonuclease H"/>
    <property type="match status" value="1"/>
</dbReference>
<dbReference type="Pfam" id="PF13683">
    <property type="entry name" value="rve_3"/>
    <property type="match status" value="1"/>
</dbReference>
<dbReference type="InterPro" id="IPR012337">
    <property type="entry name" value="RNaseH-like_sf"/>
</dbReference>
<protein>
    <submittedName>
        <fullName evidence="2">IS3 family transposase</fullName>
    </submittedName>
</protein>
<dbReference type="GO" id="GO:0015074">
    <property type="term" value="P:DNA integration"/>
    <property type="evidence" value="ECO:0007669"/>
    <property type="project" value="InterPro"/>
</dbReference>
<dbReference type="InterPro" id="IPR036397">
    <property type="entry name" value="RNaseH_sf"/>
</dbReference>
<evidence type="ECO:0000259" key="1">
    <source>
        <dbReference type="Pfam" id="PF13683"/>
    </source>
</evidence>
<organism evidence="2 3">
    <name type="scientific">Corynebacterium diphtheriae</name>
    <dbReference type="NCBI Taxonomy" id="1717"/>
    <lineage>
        <taxon>Bacteria</taxon>
        <taxon>Bacillati</taxon>
        <taxon>Actinomycetota</taxon>
        <taxon>Actinomycetes</taxon>
        <taxon>Mycobacteriales</taxon>
        <taxon>Corynebacteriaceae</taxon>
        <taxon>Corynebacterium</taxon>
    </lineage>
</organism>
<accession>A0A811G4F7</accession>
<proteinExistence type="predicted"/>
<dbReference type="AlphaFoldDB" id="A0A811G4F7"/>
<evidence type="ECO:0000313" key="3">
    <source>
        <dbReference type="Proteomes" id="UP000480222"/>
    </source>
</evidence>
<dbReference type="SUPFAM" id="SSF53098">
    <property type="entry name" value="Ribonuclease H-like"/>
    <property type="match status" value="1"/>
</dbReference>
<dbReference type="Proteomes" id="UP000480222">
    <property type="component" value="Unassembled WGS sequence"/>
</dbReference>
<feature type="domain" description="Integrase catalytic" evidence="1">
    <location>
        <begin position="38"/>
        <end position="99"/>
    </location>
</feature>
<dbReference type="PANTHER" id="PTHR46889:SF4">
    <property type="entry name" value="TRANSPOSASE INSO FOR INSERTION SEQUENCE ELEMENT IS911B-RELATED"/>
    <property type="match status" value="1"/>
</dbReference>
<comment type="caution">
    <text evidence="2">The sequence shown here is derived from an EMBL/GenBank/DDBJ whole genome shotgun (WGS) entry which is preliminary data.</text>
</comment>
<name>A0A811G4F7_CORDP</name>
<sequence length="122" mass="14229">MNNYNQFKTTVLQPPIESKQYVSIVYNERLAEYGVAAPTGTVGDSYDNALAENVNGPYKNELIHRRLWVDVVDVEIATFEWVNWWNESRLHQSLGYRTPAEVEAEFWEYHPSREIIKHKANA</sequence>
<dbReference type="InterPro" id="IPR001584">
    <property type="entry name" value="Integrase_cat-core"/>
</dbReference>